<dbReference type="EMBL" id="JAVDPF010000003">
    <property type="protein sequence ID" value="KAL1885034.1"/>
    <property type="molecule type" value="Genomic_DNA"/>
</dbReference>
<comment type="caution">
    <text evidence="1">The sequence shown here is derived from an EMBL/GenBank/DDBJ whole genome shotgun (WGS) entry which is preliminary data.</text>
</comment>
<evidence type="ECO:0000313" key="1">
    <source>
        <dbReference type="EMBL" id="KAL1885034.1"/>
    </source>
</evidence>
<gene>
    <name evidence="1" type="ORF">Plec18167_001691</name>
</gene>
<evidence type="ECO:0000313" key="2">
    <source>
        <dbReference type="Proteomes" id="UP001583193"/>
    </source>
</evidence>
<proteinExistence type="predicted"/>
<reference evidence="1 2" key="1">
    <citation type="journal article" date="2024" name="IMA Fungus">
        <title>IMA Genome - F19 : A genome assembly and annotation guide to empower mycologists, including annotated draft genome sequences of Ceratocystis pirilliformis, Diaporthe australafricana, Fusarium ophioides, Paecilomyces lecythidis, and Sporothrix stenoceras.</title>
        <authorList>
            <person name="Aylward J."/>
            <person name="Wilson A.M."/>
            <person name="Visagie C.M."/>
            <person name="Spraker J."/>
            <person name="Barnes I."/>
            <person name="Buitendag C."/>
            <person name="Ceriani C."/>
            <person name="Del Mar Angel L."/>
            <person name="du Plessis D."/>
            <person name="Fuchs T."/>
            <person name="Gasser K."/>
            <person name="Kramer D."/>
            <person name="Li W."/>
            <person name="Munsamy K."/>
            <person name="Piso A."/>
            <person name="Price J.L."/>
            <person name="Sonnekus B."/>
            <person name="Thomas C."/>
            <person name="van der Nest A."/>
            <person name="van Dijk A."/>
            <person name="van Heerden A."/>
            <person name="van Vuuren N."/>
            <person name="Yilmaz N."/>
            <person name="Duong T.A."/>
            <person name="van der Merwe N.A."/>
            <person name="Wingfield M.J."/>
            <person name="Wingfield B.D."/>
        </authorList>
    </citation>
    <scope>NUCLEOTIDE SEQUENCE [LARGE SCALE GENOMIC DNA]</scope>
    <source>
        <strain evidence="1 2">CMW 18167</strain>
    </source>
</reference>
<evidence type="ECO:0008006" key="3">
    <source>
        <dbReference type="Google" id="ProtNLM"/>
    </source>
</evidence>
<organism evidence="1 2">
    <name type="scientific">Paecilomyces lecythidis</name>
    <dbReference type="NCBI Taxonomy" id="3004212"/>
    <lineage>
        <taxon>Eukaryota</taxon>
        <taxon>Fungi</taxon>
        <taxon>Dikarya</taxon>
        <taxon>Ascomycota</taxon>
        <taxon>Pezizomycotina</taxon>
        <taxon>Eurotiomycetes</taxon>
        <taxon>Eurotiomycetidae</taxon>
        <taxon>Eurotiales</taxon>
        <taxon>Thermoascaceae</taxon>
        <taxon>Paecilomyces</taxon>
    </lineage>
</organism>
<sequence>MPALNETNTEMAEILAELGEKQEECVISPSGDTILHVGEPCEHLVVSSKVLETSSPIFAIMVAKARMRLSRGEKILYLRFQFDSLDIIGMLMLVLHGAGPFKDVKWAIDTVWELIRVAQNYRCAPHLLEFIEGLYPVFEPLLSIISPDAENVNRVDRFEDQLKLVAIAMTVDSELVFWNVTKTMIKEYTPDIEEEVGLDWSIVHPKIYRFVYEAIQDLSQEFKRELHEGITEAAGLVTSISEQFHDESSRCPISYISCFEYTLHGAAQTPSSAPLYEVRNVVKKYRWCLAGVCKSGCTSCDALGLVRSHLRDVLISTSVSGLCLSDWMEWLPSTNVSAWSHCHDEDELSALRQLQQEADTNDDNDDVFVRISDSSSIV</sequence>
<protein>
    <recommendedName>
        <fullName evidence="3">BTB domain-containing protein</fullName>
    </recommendedName>
</protein>
<name>A0ABR3YC46_9EURO</name>
<accession>A0ABR3YC46</accession>
<dbReference type="Proteomes" id="UP001583193">
    <property type="component" value="Unassembled WGS sequence"/>
</dbReference>
<keyword evidence="2" id="KW-1185">Reference proteome</keyword>